<dbReference type="Gene3D" id="3.90.50.10">
    <property type="entry name" value="Photosynthetic Reaction Center, subunit H, domain 2"/>
    <property type="match status" value="1"/>
</dbReference>
<dbReference type="HOGENOM" id="CLU_079871_0_0_0"/>
<evidence type="ECO:0000259" key="2">
    <source>
        <dbReference type="Pfam" id="PF05239"/>
    </source>
</evidence>
<dbReference type="InterPro" id="IPR014747">
    <property type="entry name" value="Bac_photo_RC_H_C"/>
</dbReference>
<feature type="domain" description="PRC-barrel" evidence="2">
    <location>
        <begin position="22"/>
        <end position="92"/>
    </location>
</feature>
<feature type="compositionally biased region" description="Polar residues" evidence="1">
    <location>
        <begin position="160"/>
        <end position="171"/>
    </location>
</feature>
<dbReference type="KEGG" id="dpd:Deipe_1743"/>
<accession>L0A262</accession>
<dbReference type="GO" id="GO:0019684">
    <property type="term" value="P:photosynthesis, light reaction"/>
    <property type="evidence" value="ECO:0007669"/>
    <property type="project" value="InterPro"/>
</dbReference>
<dbReference type="PANTHER" id="PTHR38463">
    <property type="entry name" value="STRESS RESPONSE PROTEIN YSNF"/>
    <property type="match status" value="1"/>
</dbReference>
<name>L0A262_DEIPD</name>
<dbReference type="RefSeq" id="WP_015235567.1">
    <property type="nucleotide sequence ID" value="NC_019793.1"/>
</dbReference>
<dbReference type="GO" id="GO:0030077">
    <property type="term" value="C:plasma membrane light-harvesting complex"/>
    <property type="evidence" value="ECO:0007669"/>
    <property type="project" value="InterPro"/>
</dbReference>
<reference evidence="5" key="1">
    <citation type="submission" date="2012-03" db="EMBL/GenBank/DDBJ databases">
        <title>Complete sequence of chromosome of Deinococcus peraridilitoris DSM 19664.</title>
        <authorList>
            <person name="Lucas S."/>
            <person name="Copeland A."/>
            <person name="Lapidus A."/>
            <person name="Glavina del Rio T."/>
            <person name="Dalin E."/>
            <person name="Tice H."/>
            <person name="Bruce D."/>
            <person name="Goodwin L."/>
            <person name="Pitluck S."/>
            <person name="Peters L."/>
            <person name="Mikhailova N."/>
            <person name="Lu M."/>
            <person name="Kyrpides N."/>
            <person name="Mavromatis K."/>
            <person name="Ivanova N."/>
            <person name="Brettin T."/>
            <person name="Detter J.C."/>
            <person name="Han C."/>
            <person name="Larimer F."/>
            <person name="Land M."/>
            <person name="Hauser L."/>
            <person name="Markowitz V."/>
            <person name="Cheng J.-F."/>
            <person name="Hugenholtz P."/>
            <person name="Woyke T."/>
            <person name="Wu D."/>
            <person name="Pukall R."/>
            <person name="Steenblock K."/>
            <person name="Brambilla E."/>
            <person name="Klenk H.-P."/>
            <person name="Eisen J.A."/>
        </authorList>
    </citation>
    <scope>NUCLEOTIDE SEQUENCE [LARGE SCALE GENOMIC DNA]</scope>
    <source>
        <strain evidence="5">DSM 19664 / LMG 22246 / CIP 109416 / KR-200</strain>
    </source>
</reference>
<dbReference type="eggNOG" id="COG3861">
    <property type="taxonomic scope" value="Bacteria"/>
</dbReference>
<evidence type="ECO:0000313" key="4">
    <source>
        <dbReference type="EMBL" id="AFZ67262.1"/>
    </source>
</evidence>
<gene>
    <name evidence="4" type="ordered locus">Deipe_1743</name>
</gene>
<dbReference type="STRING" id="937777.Deipe_1743"/>
<dbReference type="InterPro" id="IPR052967">
    <property type="entry name" value="Stress_Response_Assoc"/>
</dbReference>
<dbReference type="PATRIC" id="fig|937777.3.peg.1744"/>
<dbReference type="Proteomes" id="UP000010467">
    <property type="component" value="Chromosome"/>
</dbReference>
<feature type="region of interest" description="Disordered" evidence="1">
    <location>
        <begin position="346"/>
        <end position="374"/>
    </location>
</feature>
<dbReference type="Pfam" id="PF09557">
    <property type="entry name" value="DUF2382"/>
    <property type="match status" value="1"/>
</dbReference>
<protein>
    <submittedName>
        <fullName evidence="4">Conserved domain protein, TIGR02271+C111</fullName>
    </submittedName>
</protein>
<feature type="domain" description="DUF2382" evidence="3">
    <location>
        <begin position="233"/>
        <end position="345"/>
    </location>
</feature>
<evidence type="ECO:0000313" key="5">
    <source>
        <dbReference type="Proteomes" id="UP000010467"/>
    </source>
</evidence>
<dbReference type="AlphaFoldDB" id="L0A262"/>
<evidence type="ECO:0000256" key="1">
    <source>
        <dbReference type="SAM" id="MobiDB-lite"/>
    </source>
</evidence>
<evidence type="ECO:0000259" key="3">
    <source>
        <dbReference type="Pfam" id="PF09557"/>
    </source>
</evidence>
<dbReference type="InterPro" id="IPR019060">
    <property type="entry name" value="DUF2382"/>
</dbReference>
<dbReference type="PANTHER" id="PTHR38463:SF1">
    <property type="entry name" value="STRESS RESPONSE PROTEIN YSNF"/>
    <property type="match status" value="1"/>
</dbReference>
<organism evidence="4 5">
    <name type="scientific">Deinococcus peraridilitoris (strain DSM 19664 / LMG 22246 / CIP 109416 / KR-200)</name>
    <dbReference type="NCBI Taxonomy" id="937777"/>
    <lineage>
        <taxon>Bacteria</taxon>
        <taxon>Thermotogati</taxon>
        <taxon>Deinococcota</taxon>
        <taxon>Deinococci</taxon>
        <taxon>Deinococcales</taxon>
        <taxon>Deinococcaceae</taxon>
        <taxon>Deinococcus</taxon>
    </lineage>
</organism>
<feature type="region of interest" description="Disordered" evidence="1">
    <location>
        <begin position="130"/>
        <end position="171"/>
    </location>
</feature>
<dbReference type="EMBL" id="CP003382">
    <property type="protein sequence ID" value="AFZ67262.1"/>
    <property type="molecule type" value="Genomic_DNA"/>
</dbReference>
<dbReference type="NCBIfam" id="TIGR02271">
    <property type="entry name" value="YsnF/AvaK domain"/>
    <property type="match status" value="1"/>
</dbReference>
<sequence>MTTLIPLSDLTRDRNYDFRSEGIYDPTGDAVYGSDSKKIGTVRGAMVEPTTGRLRYLIIDVGGWFTSKEVLLPVGMARLEDDAVYLDNLTKDQVKEMREYRYGEEYSYDAQTSDERVLRGADYGGKVGYRNDMDQDMIPTDSDTTTDRDLSVMGGDLRNEGTTGIGYNTASSATMSGDRAAGGVSGMTDSRMDADMRTGMSGNAGMDTASMGRRYDYRDEDTEDRMFKTPDRLRLLEERLVVDKERYRTDSVEVSKHVEMREQQVSVNLSHEELVIERRPVTESRPVEGNVTLGSGSETLRVDLEAERADVSKQAYVTEEVEIGKRTETETQTFNETVGREVLDVNRTGDVEERGSRVNDDLDRLDGKTDRDRR</sequence>
<dbReference type="SUPFAM" id="SSF50346">
    <property type="entry name" value="PRC-barrel domain"/>
    <property type="match status" value="1"/>
</dbReference>
<dbReference type="InterPro" id="IPR011033">
    <property type="entry name" value="PRC_barrel-like_sf"/>
</dbReference>
<keyword evidence="5" id="KW-1185">Reference proteome</keyword>
<dbReference type="InterPro" id="IPR027275">
    <property type="entry name" value="PRC-brl_dom"/>
</dbReference>
<proteinExistence type="predicted"/>
<dbReference type="Pfam" id="PF05239">
    <property type="entry name" value="PRC"/>
    <property type="match status" value="1"/>
</dbReference>